<reference evidence="2" key="1">
    <citation type="submission" date="2019-04" db="EMBL/GenBank/DDBJ databases">
        <title>Sequencing of skin fungus with MAO and IRED activity.</title>
        <authorList>
            <person name="Marsaioli A.J."/>
            <person name="Bonatto J.M.C."/>
            <person name="Reis Junior O."/>
        </authorList>
    </citation>
    <scope>NUCLEOTIDE SEQUENCE</scope>
    <source>
        <strain evidence="2">28M1</strain>
    </source>
</reference>
<keyword evidence="3" id="KW-1185">Reference proteome</keyword>
<protein>
    <submittedName>
        <fullName evidence="2">Uncharacterized protein</fullName>
    </submittedName>
</protein>
<evidence type="ECO:0000256" key="1">
    <source>
        <dbReference type="SAM" id="MobiDB-lite"/>
    </source>
</evidence>
<evidence type="ECO:0000313" key="3">
    <source>
        <dbReference type="Proteomes" id="UP000758155"/>
    </source>
</evidence>
<dbReference type="OrthoDB" id="10037289at2759"/>
<organism evidence="2 3">
    <name type="scientific">Didymella heteroderae</name>
    <dbReference type="NCBI Taxonomy" id="1769908"/>
    <lineage>
        <taxon>Eukaryota</taxon>
        <taxon>Fungi</taxon>
        <taxon>Dikarya</taxon>
        <taxon>Ascomycota</taxon>
        <taxon>Pezizomycotina</taxon>
        <taxon>Dothideomycetes</taxon>
        <taxon>Pleosporomycetidae</taxon>
        <taxon>Pleosporales</taxon>
        <taxon>Pleosporineae</taxon>
        <taxon>Didymellaceae</taxon>
        <taxon>Didymella</taxon>
    </lineage>
</organism>
<dbReference type="EMBL" id="SWKV01000001">
    <property type="protein sequence ID" value="KAF3048142.1"/>
    <property type="molecule type" value="Genomic_DNA"/>
</dbReference>
<dbReference type="Proteomes" id="UP000758155">
    <property type="component" value="Unassembled WGS sequence"/>
</dbReference>
<comment type="caution">
    <text evidence="2">The sequence shown here is derived from an EMBL/GenBank/DDBJ whole genome shotgun (WGS) entry which is preliminary data.</text>
</comment>
<feature type="region of interest" description="Disordered" evidence="1">
    <location>
        <begin position="69"/>
        <end position="97"/>
    </location>
</feature>
<name>A0A9P5C7G8_9PLEO</name>
<sequence length="116" mass="12535">MGDEDSEKTQAVIDLNLAALDSADHIEPDTNFPDISLVTTSLLLFFHGLEDYGIEGGDKWHPHAATSRKVNSFPGKASATPEPFIESTTGGSGVKLPEEITKYPRGLTTTSRAYKI</sequence>
<proteinExistence type="predicted"/>
<evidence type="ECO:0000313" key="2">
    <source>
        <dbReference type="EMBL" id="KAF3048142.1"/>
    </source>
</evidence>
<accession>A0A9P5C7G8</accession>
<dbReference type="AlphaFoldDB" id="A0A9P5C7G8"/>
<gene>
    <name evidence="2" type="ORF">E8E12_010756</name>
</gene>